<name>A0A8D0DWK6_SALMN</name>
<dbReference type="SMART" id="SM00280">
    <property type="entry name" value="KAZAL"/>
    <property type="match status" value="1"/>
</dbReference>
<dbReference type="Ensembl" id="ENSSMRT00000026603.1">
    <property type="protein sequence ID" value="ENSSMRP00000022753.1"/>
    <property type="gene ID" value="ENSSMRG00000017643.1"/>
</dbReference>
<dbReference type="InterPro" id="IPR036058">
    <property type="entry name" value="Kazal_dom_sf"/>
</dbReference>
<dbReference type="PANTHER" id="PTHR21312:SF28">
    <property type="entry name" value="OVOINHIBITOR-RELATED"/>
    <property type="match status" value="1"/>
</dbReference>
<dbReference type="Pfam" id="PF00050">
    <property type="entry name" value="Kazal_1"/>
    <property type="match status" value="1"/>
</dbReference>
<dbReference type="InterPro" id="IPR002350">
    <property type="entry name" value="Kazal_dom"/>
</dbReference>
<proteinExistence type="predicted"/>
<protein>
    <recommendedName>
        <fullName evidence="5">Kazal-like domain-containing protein</fullName>
    </recommendedName>
</protein>
<comment type="subcellular location">
    <subcellularLocation>
        <location evidence="1">Secreted</location>
    </subcellularLocation>
</comment>
<reference evidence="6" key="1">
    <citation type="submission" date="2025-08" db="UniProtKB">
        <authorList>
            <consortium name="Ensembl"/>
        </authorList>
    </citation>
    <scope>IDENTIFICATION</scope>
</reference>
<dbReference type="GO" id="GO:0005576">
    <property type="term" value="C:extracellular region"/>
    <property type="evidence" value="ECO:0007669"/>
    <property type="project" value="UniProtKB-SubCell"/>
</dbReference>
<evidence type="ECO:0000313" key="6">
    <source>
        <dbReference type="Ensembl" id="ENSSMRP00000022753.1"/>
    </source>
</evidence>
<dbReference type="Gene3D" id="3.30.60.30">
    <property type="match status" value="1"/>
</dbReference>
<accession>A0A8D0DWK6</accession>
<evidence type="ECO:0000313" key="7">
    <source>
        <dbReference type="Proteomes" id="UP000694421"/>
    </source>
</evidence>
<dbReference type="GO" id="GO:0030414">
    <property type="term" value="F:peptidase inhibitor activity"/>
    <property type="evidence" value="ECO:0007669"/>
    <property type="project" value="UniProtKB-KW"/>
</dbReference>
<evidence type="ECO:0000256" key="4">
    <source>
        <dbReference type="ARBA" id="ARBA00023157"/>
    </source>
</evidence>
<dbReference type="PANTHER" id="PTHR21312">
    <property type="entry name" value="SERINE PROTEASE INHIBITOR"/>
    <property type="match status" value="1"/>
</dbReference>
<evidence type="ECO:0000259" key="5">
    <source>
        <dbReference type="PROSITE" id="PS51465"/>
    </source>
</evidence>
<sequence>VDFIPCQRSLKPVCGTDGITYNNECELCNSNLLKKKNIGNANKKKPCYPILSPYPTA</sequence>
<keyword evidence="2" id="KW-0964">Secreted</keyword>
<keyword evidence="4" id="KW-1015">Disulfide bond</keyword>
<dbReference type="PROSITE" id="PS00282">
    <property type="entry name" value="KAZAL_1"/>
    <property type="match status" value="1"/>
</dbReference>
<dbReference type="GeneTree" id="ENSGT00960000193273"/>
<organism evidence="6 7">
    <name type="scientific">Salvator merianae</name>
    <name type="common">Argentine black and white tegu</name>
    <name type="synonym">Tupinambis merianae</name>
    <dbReference type="NCBI Taxonomy" id="96440"/>
    <lineage>
        <taxon>Eukaryota</taxon>
        <taxon>Metazoa</taxon>
        <taxon>Chordata</taxon>
        <taxon>Craniata</taxon>
        <taxon>Vertebrata</taxon>
        <taxon>Euteleostomi</taxon>
        <taxon>Lepidosauria</taxon>
        <taxon>Squamata</taxon>
        <taxon>Bifurcata</taxon>
        <taxon>Unidentata</taxon>
        <taxon>Episquamata</taxon>
        <taxon>Laterata</taxon>
        <taxon>Teiioidea</taxon>
        <taxon>Teiidae</taxon>
        <taxon>Salvator</taxon>
    </lineage>
</organism>
<evidence type="ECO:0000256" key="2">
    <source>
        <dbReference type="ARBA" id="ARBA00022525"/>
    </source>
</evidence>
<dbReference type="PROSITE" id="PS51465">
    <property type="entry name" value="KAZAL_2"/>
    <property type="match status" value="1"/>
</dbReference>
<evidence type="ECO:0000256" key="3">
    <source>
        <dbReference type="ARBA" id="ARBA00022690"/>
    </source>
</evidence>
<keyword evidence="3" id="KW-0646">Protease inhibitor</keyword>
<reference evidence="6" key="2">
    <citation type="submission" date="2025-09" db="UniProtKB">
        <authorList>
            <consortium name="Ensembl"/>
        </authorList>
    </citation>
    <scope>IDENTIFICATION</scope>
</reference>
<dbReference type="SUPFAM" id="SSF100895">
    <property type="entry name" value="Kazal-type serine protease inhibitors"/>
    <property type="match status" value="1"/>
</dbReference>
<evidence type="ECO:0000256" key="1">
    <source>
        <dbReference type="ARBA" id="ARBA00004613"/>
    </source>
</evidence>
<dbReference type="AlphaFoldDB" id="A0A8D0DWK6"/>
<feature type="domain" description="Kazal-like" evidence="5">
    <location>
        <begin position="1"/>
        <end position="49"/>
    </location>
</feature>
<keyword evidence="7" id="KW-1185">Reference proteome</keyword>
<dbReference type="Proteomes" id="UP000694421">
    <property type="component" value="Unplaced"/>
</dbReference>